<dbReference type="Pfam" id="PF18952">
    <property type="entry name" value="DUF5696"/>
    <property type="match status" value="1"/>
</dbReference>
<evidence type="ECO:0000313" key="3">
    <source>
        <dbReference type="Proteomes" id="UP000256977"/>
    </source>
</evidence>
<evidence type="ECO:0000256" key="1">
    <source>
        <dbReference type="SAM" id="MobiDB-lite"/>
    </source>
</evidence>
<keyword evidence="3" id="KW-1185">Reference proteome</keyword>
<proteinExistence type="predicted"/>
<dbReference type="EMBL" id="QRDZ01000002">
    <property type="protein sequence ID" value="RED87856.1"/>
    <property type="molecule type" value="Genomic_DNA"/>
</dbReference>
<gene>
    <name evidence="2" type="ORF">DFP98_102338</name>
</gene>
<protein>
    <recommendedName>
        <fullName evidence="4">Glycosyl hydrolase family 101</fullName>
    </recommendedName>
</protein>
<evidence type="ECO:0008006" key="4">
    <source>
        <dbReference type="Google" id="ProtNLM"/>
    </source>
</evidence>
<dbReference type="Proteomes" id="UP000256977">
    <property type="component" value="Unassembled WGS sequence"/>
</dbReference>
<dbReference type="InterPro" id="IPR043751">
    <property type="entry name" value="DUF5696"/>
</dbReference>
<dbReference type="OrthoDB" id="9793135at2"/>
<evidence type="ECO:0000313" key="2">
    <source>
        <dbReference type="EMBL" id="RED87856.1"/>
    </source>
</evidence>
<accession>A0A3D9KMZ4</accession>
<comment type="caution">
    <text evidence="2">The sequence shown here is derived from an EMBL/GenBank/DDBJ whole genome shotgun (WGS) entry which is preliminary data.</text>
</comment>
<sequence length="881" mass="95215">MNGKNKALAIAVCAALAVGGIIVGWGGERSGEQAQAGAPARAAAASGGPAAAQGGSAVQAAAGGRSALPAVLAMGAALTPSAANTAAERSALAGTERVAENEKLILYVQRAGAGIAVQQKQGGYVWFSNPVEAASDPIASPLYKAELQSQLILSYYNAKGQLSRYNSFTDSVQKGQFDIAAIDNGVRIVYRFGNQPDVAWANIPSVIGKERFEQAILSKLADDEARKQVTYKYRLNNEKQIYEVRKLQDNVAAELSALLDSAGYTAEDAERDNSENGAGRQESEDQAQFAVPVEYTLDGQYLSVAVKGGEVESRPTFPMASLQVLPYFGAAGDDREGYMLVPDGSGALIRLNNGKLSAEPYQMPIYGEDGTFDVQERFLSNEKARLPVFGLKKNDHAFIGMMEDGAAMGSVLADIGGRFTSYNSVNGSFRFTAMDLYTLSSGSKSSSVPMFQTPSYQGDIRLRYAFLSDEAADYAGMAAAYRDYFVAKHNMQRLTPRENAPFVLEVEGAFQRRSSFLGIPYDSTEALTTYEQAAELLALLKERGVDDIALRYVGWFNGGIRHSSPDDIGFVSALGGKKGFRKLAEFAAAEGIRLYPDVAFLRKFKGSSGSADFLDRRNAAIYEYDPVTYHKLGSRFSHYVLSASKLPDVVRGFLSDYAKLGVSGVSLRDMGEEVNSDFAPSAPLTREQAREMIAAEMGRLKDELGSVMVSGGNAYTLPYADIVVNAPTSASGMSLTDEDVPFFQIALHGYVELAGAPFNADRGQNPRRSMLKALETGSNVFYQWFYSPSSAVKDTRYNGLYALHYQDWLDEAIALYKEADEVLKQVRDQPITGHRKLSANVTETTFGNGTTVIVNYGDADERVDGLTIPAESYRIGGEATR</sequence>
<dbReference type="RefSeq" id="WP_116059238.1">
    <property type="nucleotide sequence ID" value="NZ_QRDZ01000002.1"/>
</dbReference>
<organism evidence="2 3">
    <name type="scientific">Cohnella phaseoli</name>
    <dbReference type="NCBI Taxonomy" id="456490"/>
    <lineage>
        <taxon>Bacteria</taxon>
        <taxon>Bacillati</taxon>
        <taxon>Bacillota</taxon>
        <taxon>Bacilli</taxon>
        <taxon>Bacillales</taxon>
        <taxon>Paenibacillaceae</taxon>
        <taxon>Cohnella</taxon>
    </lineage>
</organism>
<dbReference type="AlphaFoldDB" id="A0A3D9KMZ4"/>
<reference evidence="2 3" key="1">
    <citation type="submission" date="2018-07" db="EMBL/GenBank/DDBJ databases">
        <title>Genomic Encyclopedia of Type Strains, Phase III (KMG-III): the genomes of soil and plant-associated and newly described type strains.</title>
        <authorList>
            <person name="Whitman W."/>
        </authorList>
    </citation>
    <scope>NUCLEOTIDE SEQUENCE [LARGE SCALE GENOMIC DNA]</scope>
    <source>
        <strain evidence="2 3">CECT 7287</strain>
    </source>
</reference>
<name>A0A3D9KMZ4_9BACL</name>
<feature type="region of interest" description="Disordered" evidence="1">
    <location>
        <begin position="264"/>
        <end position="286"/>
    </location>
</feature>